<dbReference type="SMART" id="SM00034">
    <property type="entry name" value="CLECT"/>
    <property type="match status" value="1"/>
</dbReference>
<dbReference type="AlphaFoldDB" id="A0A9Q1C945"/>
<evidence type="ECO:0000256" key="2">
    <source>
        <dbReference type="SAM" id="SignalP"/>
    </source>
</evidence>
<reference evidence="4" key="1">
    <citation type="submission" date="2021-10" db="EMBL/GenBank/DDBJ databases">
        <title>Tropical sea cucumber genome reveals ecological adaptation and Cuvierian tubules defense mechanism.</title>
        <authorList>
            <person name="Chen T."/>
        </authorList>
    </citation>
    <scope>NUCLEOTIDE SEQUENCE</scope>
    <source>
        <strain evidence="4">Nanhai2018</strain>
        <tissue evidence="4">Muscle</tissue>
    </source>
</reference>
<evidence type="ECO:0000313" key="5">
    <source>
        <dbReference type="Proteomes" id="UP001152320"/>
    </source>
</evidence>
<feature type="chain" id="PRO_5040398389" evidence="2">
    <location>
        <begin position="19"/>
        <end position="162"/>
    </location>
</feature>
<evidence type="ECO:0000256" key="1">
    <source>
        <dbReference type="ARBA" id="ARBA00023157"/>
    </source>
</evidence>
<dbReference type="InterPro" id="IPR050111">
    <property type="entry name" value="C-type_lectin/snaclec_domain"/>
</dbReference>
<protein>
    <submittedName>
        <fullName evidence="4">Alpha-N-acetylgalactosamine-specific lectin</fullName>
    </submittedName>
</protein>
<proteinExistence type="predicted"/>
<dbReference type="EMBL" id="JAIZAY010000006">
    <property type="protein sequence ID" value="KAJ8040404.1"/>
    <property type="molecule type" value="Genomic_DNA"/>
</dbReference>
<dbReference type="OrthoDB" id="418245at2759"/>
<evidence type="ECO:0000259" key="3">
    <source>
        <dbReference type="PROSITE" id="PS50041"/>
    </source>
</evidence>
<dbReference type="Pfam" id="PF00059">
    <property type="entry name" value="Lectin_C"/>
    <property type="match status" value="1"/>
</dbReference>
<feature type="domain" description="C-type lectin" evidence="3">
    <location>
        <begin position="27"/>
        <end position="158"/>
    </location>
</feature>
<name>A0A9Q1C945_HOLLE</name>
<organism evidence="4 5">
    <name type="scientific">Holothuria leucospilota</name>
    <name type="common">Black long sea cucumber</name>
    <name type="synonym">Mertensiothuria leucospilota</name>
    <dbReference type="NCBI Taxonomy" id="206669"/>
    <lineage>
        <taxon>Eukaryota</taxon>
        <taxon>Metazoa</taxon>
        <taxon>Echinodermata</taxon>
        <taxon>Eleutherozoa</taxon>
        <taxon>Echinozoa</taxon>
        <taxon>Holothuroidea</taxon>
        <taxon>Aspidochirotacea</taxon>
        <taxon>Aspidochirotida</taxon>
        <taxon>Holothuriidae</taxon>
        <taxon>Holothuria</taxon>
    </lineage>
</organism>
<gene>
    <name evidence="4" type="ORF">HOLleu_14685</name>
</gene>
<dbReference type="SUPFAM" id="SSF56436">
    <property type="entry name" value="C-type lectin-like"/>
    <property type="match status" value="1"/>
</dbReference>
<dbReference type="Proteomes" id="UP001152320">
    <property type="component" value="Chromosome 6"/>
</dbReference>
<dbReference type="PROSITE" id="PS50041">
    <property type="entry name" value="C_TYPE_LECTIN_2"/>
    <property type="match status" value="1"/>
</dbReference>
<keyword evidence="1" id="KW-1015">Disulfide bond</keyword>
<sequence length="162" mass="18314">MKFVIFVTTAAFFATTAAVCPTEWTPYDGSCYRFVNQYRQRWAEADAECQSAAPDKDSHLVVIDSEMENQWVHDWWVSMLSPLSGTGFEYIWLGYTDASSEGDFVWVTGSTSSYINWGGRQPDKGTEANCATMVTKYANDPGKWDDGKCVAKRAYVCEYRDV</sequence>
<dbReference type="Gene3D" id="3.10.100.10">
    <property type="entry name" value="Mannose-Binding Protein A, subunit A"/>
    <property type="match status" value="1"/>
</dbReference>
<dbReference type="InterPro" id="IPR001304">
    <property type="entry name" value="C-type_lectin-like"/>
</dbReference>
<accession>A0A9Q1C945</accession>
<dbReference type="InterPro" id="IPR016186">
    <property type="entry name" value="C-type_lectin-like/link_sf"/>
</dbReference>
<comment type="caution">
    <text evidence="4">The sequence shown here is derived from an EMBL/GenBank/DDBJ whole genome shotgun (WGS) entry which is preliminary data.</text>
</comment>
<keyword evidence="5" id="KW-1185">Reference proteome</keyword>
<dbReference type="InterPro" id="IPR018378">
    <property type="entry name" value="C-type_lectin_CS"/>
</dbReference>
<keyword evidence="2" id="KW-0732">Signal</keyword>
<feature type="signal peptide" evidence="2">
    <location>
        <begin position="1"/>
        <end position="18"/>
    </location>
</feature>
<evidence type="ECO:0000313" key="4">
    <source>
        <dbReference type="EMBL" id="KAJ8040404.1"/>
    </source>
</evidence>
<dbReference type="PROSITE" id="PS00615">
    <property type="entry name" value="C_TYPE_LECTIN_1"/>
    <property type="match status" value="1"/>
</dbReference>
<dbReference type="PANTHER" id="PTHR22803">
    <property type="entry name" value="MANNOSE, PHOSPHOLIPASE, LECTIN RECEPTOR RELATED"/>
    <property type="match status" value="1"/>
</dbReference>
<dbReference type="InterPro" id="IPR016187">
    <property type="entry name" value="CTDL_fold"/>
</dbReference>